<protein>
    <submittedName>
        <fullName evidence="1">Uncharacterized protein</fullName>
    </submittedName>
</protein>
<dbReference type="EMBL" id="APJX01000021">
    <property type="protein sequence ID" value="EMS77194.1"/>
    <property type="molecule type" value="Genomic_DNA"/>
</dbReference>
<dbReference type="Proteomes" id="UP000014216">
    <property type="component" value="Unassembled WGS sequence"/>
</dbReference>
<evidence type="ECO:0000313" key="2">
    <source>
        <dbReference type="Proteomes" id="UP000014216"/>
    </source>
</evidence>
<gene>
    <name evidence="1" type="ORF">Dpo_22c00130</name>
</gene>
<reference evidence="1 2" key="1">
    <citation type="journal article" date="2013" name="Genome Announc.">
        <title>Draft Genome Sequence of Desulfotignum phosphitoxidans DSM 13687 Strain FiPS-3.</title>
        <authorList>
            <person name="Poehlein A."/>
            <person name="Daniel R."/>
            <person name="Simeonova D.D."/>
        </authorList>
    </citation>
    <scope>NUCLEOTIDE SEQUENCE [LARGE SCALE GENOMIC DNA]</scope>
    <source>
        <strain evidence="1 2">DSM 13687</strain>
    </source>
</reference>
<comment type="caution">
    <text evidence="1">The sequence shown here is derived from an EMBL/GenBank/DDBJ whole genome shotgun (WGS) entry which is preliminary data.</text>
</comment>
<dbReference type="AlphaFoldDB" id="S0FVP9"/>
<accession>S0FVP9</accession>
<organism evidence="1 2">
    <name type="scientific">Desulfotignum phosphitoxidans DSM 13687</name>
    <dbReference type="NCBI Taxonomy" id="1286635"/>
    <lineage>
        <taxon>Bacteria</taxon>
        <taxon>Pseudomonadati</taxon>
        <taxon>Thermodesulfobacteriota</taxon>
        <taxon>Desulfobacteria</taxon>
        <taxon>Desulfobacterales</taxon>
        <taxon>Desulfobacteraceae</taxon>
        <taxon>Desulfotignum</taxon>
    </lineage>
</organism>
<sequence>MFLRSEKYCFHRDTCKNHFAPGCPVDCWEYETYHNVLCNRALALGDDALTDKEQAYIYGAITLEQLQDPELKVR</sequence>
<proteinExistence type="predicted"/>
<name>S0FVP9_9BACT</name>
<keyword evidence="2" id="KW-1185">Reference proteome</keyword>
<dbReference type="RefSeq" id="WP_006968827.1">
    <property type="nucleotide sequence ID" value="NZ_APJX01000021.1"/>
</dbReference>
<evidence type="ECO:0000313" key="1">
    <source>
        <dbReference type="EMBL" id="EMS77194.1"/>
    </source>
</evidence>